<gene>
    <name evidence="2" type="ORF">ACFQ2X_04190</name>
</gene>
<evidence type="ECO:0000313" key="3">
    <source>
        <dbReference type="Proteomes" id="UP001597264"/>
    </source>
</evidence>
<dbReference type="RefSeq" id="WP_230436476.1">
    <property type="nucleotide sequence ID" value="NZ_CP087715.1"/>
</dbReference>
<evidence type="ECO:0000313" key="2">
    <source>
        <dbReference type="EMBL" id="MFD1215788.1"/>
    </source>
</evidence>
<name>A0ABW3U4M6_9GAMM</name>
<reference evidence="3" key="1">
    <citation type="journal article" date="2019" name="Int. J. Syst. Evol. Microbiol.">
        <title>The Global Catalogue of Microorganisms (GCM) 10K type strain sequencing project: providing services to taxonomists for standard genome sequencing and annotation.</title>
        <authorList>
            <consortium name="The Broad Institute Genomics Platform"/>
            <consortium name="The Broad Institute Genome Sequencing Center for Infectious Disease"/>
            <person name="Wu L."/>
            <person name="Ma J."/>
        </authorList>
    </citation>
    <scope>NUCLEOTIDE SEQUENCE [LARGE SCALE GENOMIC DNA]</scope>
    <source>
        <strain evidence="3">CCUG 54356</strain>
    </source>
</reference>
<dbReference type="PANTHER" id="PTHR35565:SF1">
    <property type="entry name" value="TYPE VI SECRETION SYSTEM CONTRACTILE SHEATH LARGE SUBUNIT"/>
    <property type="match status" value="1"/>
</dbReference>
<protein>
    <submittedName>
        <fullName evidence="2">Type VI secretion system contractile sheath domain-containing protein</fullName>
    </submittedName>
</protein>
<sequence>MSASQNRLKVAILGDFSGRASRGLCEPESISQRPSHRVRKDNFETLFERMGVAIKLPVSEAPIALLEFDDLHPDFLYHRLALFQEFIKLEKQLLDPARYADAVAEIQQWDTGIQSQSALQPESSAAQSMLDAILSGNGYSADDLAAGRQQAGQGSAAAGIQVDRLIKDIVAPYVQAKPAQDQSVYLNAVNEAASEAMRKIMHHSDFRHLEASWRSLHLLLRRLDDHPGLELHLIDVTKDEIFADFVQAEDDLEQSQLFKRLVQQESVAGDMPFNLILGDFYIRDDERDLHGLIDLATIAEAAGSAVILGGDNRLAGCTSLAGSLDPEDWQYQPSEDFERAWQAIREFSGSRHLALAAPRFMLRLPFGADTARTESFDFEELTEDLGHQYYLWGNSAYLVLLSLCQKYTETGSVQLVTSGQFTDLPLHLRKRPQGTWLTPCAEALLSDQGAARFTERGLSTLRSVADRDQILLPRLQSLAGTWLAGPWA</sequence>
<dbReference type="EMBL" id="JBHTLR010000005">
    <property type="protein sequence ID" value="MFD1215788.1"/>
    <property type="molecule type" value="Genomic_DNA"/>
</dbReference>
<feature type="domain" description="TssC1 N-terminal" evidence="1">
    <location>
        <begin position="187"/>
        <end position="477"/>
    </location>
</feature>
<dbReference type="PANTHER" id="PTHR35565">
    <property type="entry name" value="CYTOPLASMIC PROTEIN-RELATED"/>
    <property type="match status" value="1"/>
</dbReference>
<dbReference type="InterPro" id="IPR044031">
    <property type="entry name" value="TssC1_N"/>
</dbReference>
<accession>A0ABW3U4M6</accession>
<proteinExistence type="predicted"/>
<dbReference type="Pfam" id="PF05943">
    <property type="entry name" value="VipB"/>
    <property type="match status" value="1"/>
</dbReference>
<keyword evidence="3" id="KW-1185">Reference proteome</keyword>
<organism evidence="2 3">
    <name type="scientific">Microbulbifer celer</name>
    <dbReference type="NCBI Taxonomy" id="435905"/>
    <lineage>
        <taxon>Bacteria</taxon>
        <taxon>Pseudomonadati</taxon>
        <taxon>Pseudomonadota</taxon>
        <taxon>Gammaproteobacteria</taxon>
        <taxon>Cellvibrionales</taxon>
        <taxon>Microbulbiferaceae</taxon>
        <taxon>Microbulbifer</taxon>
    </lineage>
</organism>
<comment type="caution">
    <text evidence="2">The sequence shown here is derived from an EMBL/GenBank/DDBJ whole genome shotgun (WGS) entry which is preliminary data.</text>
</comment>
<evidence type="ECO:0000259" key="1">
    <source>
        <dbReference type="Pfam" id="PF05943"/>
    </source>
</evidence>
<dbReference type="InterPro" id="IPR010269">
    <property type="entry name" value="T6SS_TssC-like"/>
</dbReference>
<dbReference type="Proteomes" id="UP001597264">
    <property type="component" value="Unassembled WGS sequence"/>
</dbReference>